<keyword evidence="7" id="KW-0645">Protease</keyword>
<dbReference type="InterPro" id="IPR037144">
    <property type="entry name" value="Peptidase_M1_pepN_C_sf"/>
</dbReference>
<dbReference type="Pfam" id="PF01433">
    <property type="entry name" value="Peptidase_M1"/>
    <property type="match status" value="1"/>
</dbReference>
<evidence type="ECO:0000259" key="14">
    <source>
        <dbReference type="Pfam" id="PF11940"/>
    </source>
</evidence>
<dbReference type="EMBL" id="VDUY01000003">
    <property type="protein sequence ID" value="TXL66299.1"/>
    <property type="molecule type" value="Genomic_DNA"/>
</dbReference>
<evidence type="ECO:0000256" key="6">
    <source>
        <dbReference type="ARBA" id="ARBA00022438"/>
    </source>
</evidence>
<dbReference type="Gene3D" id="2.60.40.1730">
    <property type="entry name" value="tricorn interacting facor f3 domain"/>
    <property type="match status" value="1"/>
</dbReference>
<dbReference type="InterPro" id="IPR045357">
    <property type="entry name" value="Aminopeptidase_N-like_N"/>
</dbReference>
<evidence type="ECO:0000313" key="17">
    <source>
        <dbReference type="EMBL" id="TXL66299.1"/>
    </source>
</evidence>
<accession>A0A5C8NYG0</accession>
<keyword evidence="6 17" id="KW-0031">Aminopeptidase</keyword>
<dbReference type="Pfam" id="PF11940">
    <property type="entry name" value="DUF3458"/>
    <property type="match status" value="1"/>
</dbReference>
<keyword evidence="8" id="KW-0479">Metal-binding</keyword>
<dbReference type="Gene3D" id="3.30.2010.30">
    <property type="match status" value="1"/>
</dbReference>
<dbReference type="Pfam" id="PF17900">
    <property type="entry name" value="Peptidase_M1_N"/>
    <property type="match status" value="1"/>
</dbReference>
<evidence type="ECO:0000256" key="11">
    <source>
        <dbReference type="ARBA" id="ARBA00023049"/>
    </source>
</evidence>
<dbReference type="InterPro" id="IPR024601">
    <property type="entry name" value="Peptidase_M1_pepN_C"/>
</dbReference>
<keyword evidence="9 17" id="KW-0378">Hydrolase</keyword>
<proteinExistence type="inferred from homology"/>
<dbReference type="InterPro" id="IPR042097">
    <property type="entry name" value="Aminopeptidase_N-like_N_sf"/>
</dbReference>
<dbReference type="InterPro" id="IPR012779">
    <property type="entry name" value="Peptidase_M1_pepN"/>
</dbReference>
<dbReference type="GO" id="GO:0016285">
    <property type="term" value="F:alanyl aminopeptidase activity"/>
    <property type="evidence" value="ECO:0007669"/>
    <property type="project" value="UniProtKB-EC"/>
</dbReference>
<evidence type="ECO:0000256" key="8">
    <source>
        <dbReference type="ARBA" id="ARBA00022723"/>
    </source>
</evidence>
<dbReference type="CDD" id="cd09600">
    <property type="entry name" value="M1_APN"/>
    <property type="match status" value="1"/>
</dbReference>
<feature type="domain" description="Peptidase M1 alanyl aminopeptidase Ig-like fold" evidence="14">
    <location>
        <begin position="482"/>
        <end position="595"/>
    </location>
</feature>
<feature type="domain" description="Peptidase M1 alanyl aminopeptidase C-terminal" evidence="15">
    <location>
        <begin position="599"/>
        <end position="923"/>
    </location>
</feature>
<evidence type="ECO:0000259" key="16">
    <source>
        <dbReference type="Pfam" id="PF17900"/>
    </source>
</evidence>
<dbReference type="InterPro" id="IPR027268">
    <property type="entry name" value="Peptidase_M4/M1_CTD_sf"/>
</dbReference>
<feature type="domain" description="Peptidase M1 membrane alanine aminopeptidase" evidence="13">
    <location>
        <begin position="252"/>
        <end position="474"/>
    </location>
</feature>
<dbReference type="OrthoDB" id="100605at2"/>
<comment type="cofactor">
    <cofactor evidence="2">
        <name>Zn(2+)</name>
        <dbReference type="ChEBI" id="CHEBI:29105"/>
    </cofactor>
</comment>
<dbReference type="NCBIfam" id="TIGR02414">
    <property type="entry name" value="pepN_proteo"/>
    <property type="match status" value="1"/>
</dbReference>
<dbReference type="GO" id="GO:0008270">
    <property type="term" value="F:zinc ion binding"/>
    <property type="evidence" value="ECO:0007669"/>
    <property type="project" value="InterPro"/>
</dbReference>
<dbReference type="InterPro" id="IPR001930">
    <property type="entry name" value="Peptidase_M1"/>
</dbReference>
<dbReference type="AlphaFoldDB" id="A0A5C8NYG0"/>
<dbReference type="GO" id="GO:0006508">
    <property type="term" value="P:proteolysis"/>
    <property type="evidence" value="ECO:0007669"/>
    <property type="project" value="UniProtKB-UniRule"/>
</dbReference>
<dbReference type="InterPro" id="IPR014782">
    <property type="entry name" value="Peptidase_M1_dom"/>
</dbReference>
<gene>
    <name evidence="17" type="primary">pepN</name>
    <name evidence="17" type="ORF">FHP08_09540</name>
</gene>
<dbReference type="EC" id="3.4.11.2" evidence="4 12"/>
<evidence type="ECO:0000256" key="7">
    <source>
        <dbReference type="ARBA" id="ARBA00022670"/>
    </source>
</evidence>
<dbReference type="PRINTS" id="PR00756">
    <property type="entry name" value="ALADIPTASE"/>
</dbReference>
<keyword evidence="18" id="KW-1185">Reference proteome</keyword>
<evidence type="ECO:0000259" key="15">
    <source>
        <dbReference type="Pfam" id="PF17432"/>
    </source>
</evidence>
<dbReference type="GO" id="GO:0008237">
    <property type="term" value="F:metallopeptidase activity"/>
    <property type="evidence" value="ECO:0007669"/>
    <property type="project" value="UniProtKB-UniRule"/>
</dbReference>
<protein>
    <recommendedName>
        <fullName evidence="5 12">Aminopeptidase N</fullName>
        <ecNumber evidence="4 12">3.4.11.2</ecNumber>
    </recommendedName>
</protein>
<evidence type="ECO:0000256" key="2">
    <source>
        <dbReference type="ARBA" id="ARBA00001947"/>
    </source>
</evidence>
<name>A0A5C8NYG0_9BURK</name>
<dbReference type="PANTHER" id="PTHR46322:SF1">
    <property type="entry name" value="PUROMYCIN-SENSITIVE AMINOPEPTIDASE"/>
    <property type="match status" value="1"/>
</dbReference>
<evidence type="ECO:0000256" key="9">
    <source>
        <dbReference type="ARBA" id="ARBA00022801"/>
    </source>
</evidence>
<dbReference type="PANTHER" id="PTHR46322">
    <property type="entry name" value="PUROMYCIN-SENSITIVE AMINOPEPTIDASE"/>
    <property type="match status" value="1"/>
</dbReference>
<evidence type="ECO:0000259" key="13">
    <source>
        <dbReference type="Pfam" id="PF01433"/>
    </source>
</evidence>
<dbReference type="SUPFAM" id="SSF63737">
    <property type="entry name" value="Leukotriene A4 hydrolase N-terminal domain"/>
    <property type="match status" value="1"/>
</dbReference>
<dbReference type="Gene3D" id="1.25.50.10">
    <property type="entry name" value="Peptidase M1, alanyl aminopeptidase, C-terminal domain"/>
    <property type="match status" value="1"/>
</dbReference>
<dbReference type="SUPFAM" id="SSF55486">
    <property type="entry name" value="Metalloproteases ('zincins'), catalytic domain"/>
    <property type="match status" value="1"/>
</dbReference>
<reference evidence="17 18" key="1">
    <citation type="submission" date="2019-06" db="EMBL/GenBank/DDBJ databases">
        <title>Quisquiliibacterium sp. nov., isolated from a maize field.</title>
        <authorList>
            <person name="Lin S.-Y."/>
            <person name="Tsai C.-F."/>
            <person name="Young C.-C."/>
        </authorList>
    </citation>
    <scope>NUCLEOTIDE SEQUENCE [LARGE SCALE GENOMIC DNA]</scope>
    <source>
        <strain evidence="17 18">CC-CFT501</strain>
    </source>
</reference>
<dbReference type="Proteomes" id="UP000321548">
    <property type="component" value="Unassembled WGS sequence"/>
</dbReference>
<dbReference type="InterPro" id="IPR035414">
    <property type="entry name" value="Peptidase_M1_pepN_Ig-like"/>
</dbReference>
<evidence type="ECO:0000256" key="4">
    <source>
        <dbReference type="ARBA" id="ARBA00012564"/>
    </source>
</evidence>
<evidence type="ECO:0000256" key="3">
    <source>
        <dbReference type="ARBA" id="ARBA00010136"/>
    </source>
</evidence>
<dbReference type="Pfam" id="PF17432">
    <property type="entry name" value="DUF3458_C"/>
    <property type="match status" value="1"/>
</dbReference>
<dbReference type="FunFam" id="1.10.390.10:FF:000002">
    <property type="entry name" value="Aminopeptidase N"/>
    <property type="match status" value="1"/>
</dbReference>
<dbReference type="Gene3D" id="2.60.40.1840">
    <property type="match status" value="1"/>
</dbReference>
<dbReference type="Gene3D" id="1.10.390.10">
    <property type="entry name" value="Neutral Protease Domain 2"/>
    <property type="match status" value="1"/>
</dbReference>
<evidence type="ECO:0000256" key="1">
    <source>
        <dbReference type="ARBA" id="ARBA00000098"/>
    </source>
</evidence>
<dbReference type="FunFam" id="3.30.2010.30:FF:000002">
    <property type="entry name" value="Putative aminopeptidase N"/>
    <property type="match status" value="1"/>
</dbReference>
<sequence>MRTEQPVTIRRLDYTPPSFLVDSVSLAFDLLPGGTRVDATLALRRNPVADSGAPLSLDGEELTLEGVWLDGEPLAVGRYSLSESGLEVRDLPETCTLRIVTRTTPEANTTLSGLYVSNGNFFTQCEAEGFRRITFFPDRPDVMARYRVTLRAPRERFPVLLSNGNLIARRDCEAPEWLAAAHDGEAPGAGPATPEAWHEAVWDDPFPKPSYLFALVAGRLVATEERLATMSGREVLLQVWVEPGNEDRTGHAMQSLVRAIRWDESRFGLELDLDRFMIVAVSDFNMGAMENKGLNIFNTKYVFAHPRIATDQDFAGVESVVGHEYFHNWTGNRVTCRDWFQLTLKEGLTVFRDQEFSADVMAAQAATQAGAASARAVKRIEDVRVLRAAQFPEDAGPMAHPIRPDSYQEINNFYTVTVYEKGAEVIRMLQTLVGRDGFRKGMDLYFARHDGQAVTCDDFVAAIADANGADLSQFGRWYSQAGTPRVSIVGSHDARARRYRLEVRQACLPSPGQPLKQPFHIPLVVGLVGPDGRDLPLKPAAACAGSVRRIETAGGQVSAVLDLTEASQVFEFEDVAEAPVPSLARNFSAPVVVEHACDDAQLAFLAAHDSDPFNRWEAAQRLATRCVLAVLDGAAPAGRSAPLVAAIARAIDDPHLDAAFREQILALPSEGFIAEQLEVVDPVALRAARDAVRGELARGLAGRWRALVHDLGSDAPWTPDAATAGERALKNAALAYWVDSGDADAVATAQRQFARADNMTDRVGALQALLRAGGEPREQALAEFEKMFADEPLVMDKWFSLQAAMHRRPGDPPVLERVRALAGHPAFSLRNPNRVRALVGSFCHGNLAEFHAADGSGYAWWAERVLELDPLNPQVAARMARALDRWRKFGPERQAAMRAALERVAAAEHLSRDVREIVTKALAA</sequence>
<evidence type="ECO:0000256" key="12">
    <source>
        <dbReference type="NCBIfam" id="TIGR02414"/>
    </source>
</evidence>
<comment type="caution">
    <text evidence="17">The sequence shown here is derived from an EMBL/GenBank/DDBJ whole genome shotgun (WGS) entry which is preliminary data.</text>
</comment>
<evidence type="ECO:0000256" key="10">
    <source>
        <dbReference type="ARBA" id="ARBA00022833"/>
    </source>
</evidence>
<comment type="similarity">
    <text evidence="3">Belongs to the peptidase M1 family.</text>
</comment>
<dbReference type="FunFam" id="2.60.40.1840:FF:000001">
    <property type="entry name" value="Aminopeptidase N"/>
    <property type="match status" value="1"/>
</dbReference>
<evidence type="ECO:0000256" key="5">
    <source>
        <dbReference type="ARBA" id="ARBA00015611"/>
    </source>
</evidence>
<dbReference type="InterPro" id="IPR038438">
    <property type="entry name" value="PepN_Ig-like_sf"/>
</dbReference>
<comment type="catalytic activity">
    <reaction evidence="1">
        <text>Release of an N-terminal amino acid, Xaa-|-Yaa- from a peptide, amide or arylamide. Xaa is preferably Ala, but may be most amino acids including Pro (slow action). When a terminal hydrophobic residue is followed by a prolyl residue, the two may be released as an intact Xaa-Pro dipeptide.</text>
        <dbReference type="EC" id="3.4.11.2"/>
    </reaction>
</comment>
<keyword evidence="11" id="KW-0482">Metalloprotease</keyword>
<feature type="domain" description="Aminopeptidase N-like N-terminal" evidence="16">
    <location>
        <begin position="108"/>
        <end position="172"/>
    </location>
</feature>
<keyword evidence="10" id="KW-0862">Zinc</keyword>
<evidence type="ECO:0000313" key="18">
    <source>
        <dbReference type="Proteomes" id="UP000321548"/>
    </source>
</evidence>
<dbReference type="RefSeq" id="WP_147704210.1">
    <property type="nucleotide sequence ID" value="NZ_VDUY01000003.1"/>
</dbReference>
<organism evidence="17 18">
    <name type="scientific">Zeimonas arvi</name>
    <dbReference type="NCBI Taxonomy" id="2498847"/>
    <lineage>
        <taxon>Bacteria</taxon>
        <taxon>Pseudomonadati</taxon>
        <taxon>Pseudomonadota</taxon>
        <taxon>Betaproteobacteria</taxon>
        <taxon>Burkholderiales</taxon>
        <taxon>Burkholderiaceae</taxon>
        <taxon>Zeimonas</taxon>
    </lineage>
</organism>